<feature type="compositionally biased region" description="Polar residues" evidence="1">
    <location>
        <begin position="366"/>
        <end position="377"/>
    </location>
</feature>
<dbReference type="Proteomes" id="UP000070089">
    <property type="component" value="Unassembled WGS sequence"/>
</dbReference>
<dbReference type="VEuPathDB" id="GiardiaDB:QR46_4166"/>
<feature type="compositionally biased region" description="Low complexity" evidence="1">
    <location>
        <begin position="117"/>
        <end position="129"/>
    </location>
</feature>
<accession>A0A132NPE2</accession>
<sequence>MDCKTMNLYTNSMSADELATCLCVKEVSSSCSSPYIGRYVSLLSEPSFSHRARQENPFLTPVQQLAKQIVELRPASASAVASRSSSALSCHPNHSYNKQLMTNTLHTRKDADKLSEPRSLTTTRPSSRTNYNYRTAIRTLRPRPDSHPQDYSTLRIVSRLPSASARPLRPSTTVTAPYLLAPGGQYVSQLIISRSPSQINRKSTSSVSRTTSLHPTSCSMSGSNSTTSCASQASYNPITPLATLENDELDARERELELELQQIQIERQTRAASRITMRSGSAAPTAAKLQKELTDQAIARSDLPIASPLSTRTAKNNAPAQGIVDPRDTHANDPLLTSLTNLSRSSSRNVFLESYVAEETVRRCLQRSNTTDTQPLASYSRDDMSSSQASVLTAVHLGQSNVESQNSPQVAAHALRKLISELLQQSQVASPTVDHSEMSVKQNVESRSESSSPYPNTYSARDYITHEDVLSVFDPDNSLNFGRFKLLAKKFYGRISKGKLWSVAREIDLIDSIDEKIDYLYSFLFNR</sequence>
<feature type="compositionally biased region" description="Basic and acidic residues" evidence="1">
    <location>
        <begin position="434"/>
        <end position="448"/>
    </location>
</feature>
<feature type="region of interest" description="Disordered" evidence="1">
    <location>
        <begin position="430"/>
        <end position="455"/>
    </location>
</feature>
<evidence type="ECO:0000256" key="1">
    <source>
        <dbReference type="SAM" id="MobiDB-lite"/>
    </source>
</evidence>
<dbReference type="EMBL" id="JXTI01000151">
    <property type="protein sequence ID" value="KWX11861.1"/>
    <property type="molecule type" value="Genomic_DNA"/>
</dbReference>
<comment type="caution">
    <text evidence="2">The sequence shown here is derived from an EMBL/GenBank/DDBJ whole genome shotgun (WGS) entry which is preliminary data.</text>
</comment>
<gene>
    <name evidence="2" type="ORF">QR46_4166</name>
</gene>
<organism evidence="2 3">
    <name type="scientific">Giardia duodenalis assemblage B</name>
    <dbReference type="NCBI Taxonomy" id="1394984"/>
    <lineage>
        <taxon>Eukaryota</taxon>
        <taxon>Metamonada</taxon>
        <taxon>Diplomonadida</taxon>
        <taxon>Hexamitidae</taxon>
        <taxon>Giardiinae</taxon>
        <taxon>Giardia</taxon>
    </lineage>
</organism>
<reference evidence="2 3" key="1">
    <citation type="journal article" date="2015" name="Mol. Biochem. Parasitol.">
        <title>Identification of polymorphic genes for use in assemblage B genotyping assays through comparative genomics of multiple assemblage B Giardia duodenalis isolates.</title>
        <authorList>
            <person name="Wielinga C."/>
            <person name="Thompson R.C."/>
            <person name="Monis P."/>
            <person name="Ryan U."/>
        </authorList>
    </citation>
    <scope>NUCLEOTIDE SEQUENCE [LARGE SCALE GENOMIC DNA]</scope>
    <source>
        <strain evidence="2 3">BAH15c1</strain>
    </source>
</reference>
<evidence type="ECO:0000313" key="2">
    <source>
        <dbReference type="EMBL" id="KWX11861.1"/>
    </source>
</evidence>
<name>A0A132NPE2_GIAIN</name>
<feature type="region of interest" description="Disordered" evidence="1">
    <location>
        <begin position="197"/>
        <end position="224"/>
    </location>
</feature>
<feature type="region of interest" description="Disordered" evidence="1">
    <location>
        <begin position="366"/>
        <end position="385"/>
    </location>
</feature>
<protein>
    <submittedName>
        <fullName evidence="2">Uncharacterized protein</fullName>
    </submittedName>
</protein>
<dbReference type="AlphaFoldDB" id="A0A132NPE2"/>
<feature type="compositionally biased region" description="Low complexity" evidence="1">
    <location>
        <begin position="203"/>
        <end position="224"/>
    </location>
</feature>
<feature type="region of interest" description="Disordered" evidence="1">
    <location>
        <begin position="309"/>
        <end position="331"/>
    </location>
</feature>
<proteinExistence type="predicted"/>
<feature type="region of interest" description="Disordered" evidence="1">
    <location>
        <begin position="108"/>
        <end position="130"/>
    </location>
</feature>
<dbReference type="OrthoDB" id="10259983at2759"/>
<feature type="compositionally biased region" description="Polar residues" evidence="1">
    <location>
        <begin position="309"/>
        <end position="319"/>
    </location>
</feature>
<evidence type="ECO:0000313" key="3">
    <source>
        <dbReference type="Proteomes" id="UP000070089"/>
    </source>
</evidence>